<accession>A0AAD8IQQ1</accession>
<feature type="compositionally biased region" description="Acidic residues" evidence="1">
    <location>
        <begin position="17"/>
        <end position="30"/>
    </location>
</feature>
<sequence>MASWLSLSLFDNNKDKEDDDDNEVDEEDEDHPNQNPSSPSVTTSDISAVISRQFRGVAAFLAPPPISPDSDEISAGVSAVSPPSSPLVGIKNDLVEIGGSFKSKLSLISSNKAVTEFSRFANSLLQFGDDDEEEDEKVQKQGLGLSDEVVSFVEDISERPELWTDFPLSFGNDFDMSDIQREHIGAIEELVPSIAALRHEICKFINEDIFWMIYFILLLPRLNEFESKLLSTPQIVEARGVLLRNLQEEEMAPPENFEVFESMKTLNSGRNDESSTANKRPTHRNEKINYVEDSKEFEDRDVGTDSFAEVKQSEEDSSFSDIESDDNCLLGKQPGYRPSEIPSCSESSDWVELNRSFGKQKTVPSTSREKGSESEESNEWLTIDDSDLDRPAVG</sequence>
<reference evidence="3" key="1">
    <citation type="submission" date="2023-02" db="EMBL/GenBank/DDBJ databases">
        <title>Genome of toxic invasive species Heracleum sosnowskyi carries increased number of genes despite the absence of recent whole-genome duplications.</title>
        <authorList>
            <person name="Schelkunov M."/>
            <person name="Shtratnikova V."/>
            <person name="Makarenko M."/>
            <person name="Klepikova A."/>
            <person name="Omelchenko D."/>
            <person name="Novikova G."/>
            <person name="Obukhova E."/>
            <person name="Bogdanov V."/>
            <person name="Penin A."/>
            <person name="Logacheva M."/>
        </authorList>
    </citation>
    <scope>NUCLEOTIDE SEQUENCE</scope>
    <source>
        <strain evidence="3">Hsosn_3</strain>
        <tissue evidence="3">Leaf</tissue>
    </source>
</reference>
<dbReference type="SMART" id="SM00751">
    <property type="entry name" value="BSD"/>
    <property type="match status" value="1"/>
</dbReference>
<protein>
    <submittedName>
        <fullName evidence="3">BSD domain-containing protein</fullName>
    </submittedName>
</protein>
<name>A0AAD8IQQ1_9APIA</name>
<evidence type="ECO:0000313" key="4">
    <source>
        <dbReference type="Proteomes" id="UP001237642"/>
    </source>
</evidence>
<feature type="compositionally biased region" description="Polar residues" evidence="1">
    <location>
        <begin position="1"/>
        <end position="10"/>
    </location>
</feature>
<keyword evidence="4" id="KW-1185">Reference proteome</keyword>
<evidence type="ECO:0000313" key="3">
    <source>
        <dbReference type="EMBL" id="KAK1389453.1"/>
    </source>
</evidence>
<dbReference type="InterPro" id="IPR005607">
    <property type="entry name" value="BSD_dom"/>
</dbReference>
<evidence type="ECO:0000259" key="2">
    <source>
        <dbReference type="PROSITE" id="PS50858"/>
    </source>
</evidence>
<feature type="region of interest" description="Disordered" evidence="1">
    <location>
        <begin position="267"/>
        <end position="394"/>
    </location>
</feature>
<dbReference type="PANTHER" id="PTHR31923:SF9">
    <property type="entry name" value="BSD DOMAIN-CONTAINING PROTEIN"/>
    <property type="match status" value="1"/>
</dbReference>
<comment type="caution">
    <text evidence="3">The sequence shown here is derived from an EMBL/GenBank/DDBJ whole genome shotgun (WGS) entry which is preliminary data.</text>
</comment>
<feature type="compositionally biased region" description="Polar residues" evidence="1">
    <location>
        <begin position="357"/>
        <end position="366"/>
    </location>
</feature>
<feature type="compositionally biased region" description="Acidic residues" evidence="1">
    <location>
        <begin position="374"/>
        <end position="387"/>
    </location>
</feature>
<reference evidence="3" key="2">
    <citation type="submission" date="2023-05" db="EMBL/GenBank/DDBJ databases">
        <authorList>
            <person name="Schelkunov M.I."/>
        </authorList>
    </citation>
    <scope>NUCLEOTIDE SEQUENCE</scope>
    <source>
        <strain evidence="3">Hsosn_3</strain>
        <tissue evidence="3">Leaf</tissue>
    </source>
</reference>
<feature type="compositionally biased region" description="Basic and acidic residues" evidence="1">
    <location>
        <begin position="283"/>
        <end position="303"/>
    </location>
</feature>
<dbReference type="EMBL" id="JAUIZM010000004">
    <property type="protein sequence ID" value="KAK1389453.1"/>
    <property type="molecule type" value="Genomic_DNA"/>
</dbReference>
<gene>
    <name evidence="3" type="ORF">POM88_017631</name>
</gene>
<dbReference type="Proteomes" id="UP001237642">
    <property type="component" value="Unassembled WGS sequence"/>
</dbReference>
<feature type="domain" description="BSD" evidence="2">
    <location>
        <begin position="171"/>
        <end position="222"/>
    </location>
</feature>
<feature type="compositionally biased region" description="Polar residues" evidence="1">
    <location>
        <begin position="33"/>
        <end position="45"/>
    </location>
</feature>
<dbReference type="InterPro" id="IPR035925">
    <property type="entry name" value="BSD_dom_sf"/>
</dbReference>
<organism evidence="3 4">
    <name type="scientific">Heracleum sosnowskyi</name>
    <dbReference type="NCBI Taxonomy" id="360622"/>
    <lineage>
        <taxon>Eukaryota</taxon>
        <taxon>Viridiplantae</taxon>
        <taxon>Streptophyta</taxon>
        <taxon>Embryophyta</taxon>
        <taxon>Tracheophyta</taxon>
        <taxon>Spermatophyta</taxon>
        <taxon>Magnoliopsida</taxon>
        <taxon>eudicotyledons</taxon>
        <taxon>Gunneridae</taxon>
        <taxon>Pentapetalae</taxon>
        <taxon>asterids</taxon>
        <taxon>campanulids</taxon>
        <taxon>Apiales</taxon>
        <taxon>Apiaceae</taxon>
        <taxon>Apioideae</taxon>
        <taxon>apioid superclade</taxon>
        <taxon>Tordylieae</taxon>
        <taxon>Tordyliinae</taxon>
        <taxon>Heracleum</taxon>
    </lineage>
</organism>
<proteinExistence type="predicted"/>
<feature type="compositionally biased region" description="Polar residues" evidence="1">
    <location>
        <begin position="267"/>
        <end position="279"/>
    </location>
</feature>
<dbReference type="PROSITE" id="PS50858">
    <property type="entry name" value="BSD"/>
    <property type="match status" value="1"/>
</dbReference>
<dbReference type="Pfam" id="PF03909">
    <property type="entry name" value="BSD"/>
    <property type="match status" value="1"/>
</dbReference>
<feature type="compositionally biased region" description="Acidic residues" evidence="1">
    <location>
        <begin position="315"/>
        <end position="326"/>
    </location>
</feature>
<evidence type="ECO:0000256" key="1">
    <source>
        <dbReference type="SAM" id="MobiDB-lite"/>
    </source>
</evidence>
<dbReference type="SUPFAM" id="SSF140383">
    <property type="entry name" value="BSD domain-like"/>
    <property type="match status" value="1"/>
</dbReference>
<dbReference type="PANTHER" id="PTHR31923">
    <property type="entry name" value="BSD DOMAIN-CONTAINING PROTEIN"/>
    <property type="match status" value="1"/>
</dbReference>
<dbReference type="AlphaFoldDB" id="A0AAD8IQQ1"/>
<feature type="region of interest" description="Disordered" evidence="1">
    <location>
        <begin position="1"/>
        <end position="45"/>
    </location>
</feature>